<accession>A0A5B8VVY0</accession>
<name>A0A5B8VVY0_9BACT</name>
<dbReference type="NCBIfam" id="TIGR04056">
    <property type="entry name" value="OMP_RagA_SusC"/>
    <property type="match status" value="1"/>
</dbReference>
<dbReference type="SUPFAM" id="SSF49464">
    <property type="entry name" value="Carboxypeptidase regulatory domain-like"/>
    <property type="match status" value="1"/>
</dbReference>
<dbReference type="Pfam" id="PF13715">
    <property type="entry name" value="CarbopepD_reg_2"/>
    <property type="match status" value="1"/>
</dbReference>
<dbReference type="Gene3D" id="2.40.170.20">
    <property type="entry name" value="TonB-dependent receptor, beta-barrel domain"/>
    <property type="match status" value="1"/>
</dbReference>
<comment type="subcellular location">
    <subcellularLocation>
        <location evidence="1 7">Cell outer membrane</location>
        <topology evidence="1 7">Multi-pass membrane protein</topology>
    </subcellularLocation>
</comment>
<dbReference type="InterPro" id="IPR008969">
    <property type="entry name" value="CarboxyPept-like_regulatory"/>
</dbReference>
<keyword evidence="6 7" id="KW-0998">Cell outer membrane</keyword>
<dbReference type="PROSITE" id="PS52016">
    <property type="entry name" value="TONB_DEPENDENT_REC_3"/>
    <property type="match status" value="1"/>
</dbReference>
<dbReference type="InterPro" id="IPR012910">
    <property type="entry name" value="Plug_dom"/>
</dbReference>
<comment type="similarity">
    <text evidence="7">Belongs to the TonB-dependent receptor family.</text>
</comment>
<dbReference type="InterPro" id="IPR037066">
    <property type="entry name" value="Plug_dom_sf"/>
</dbReference>
<dbReference type="Pfam" id="PF07715">
    <property type="entry name" value="Plug"/>
    <property type="match status" value="1"/>
</dbReference>
<keyword evidence="5 7" id="KW-0472">Membrane</keyword>
<evidence type="ECO:0000256" key="1">
    <source>
        <dbReference type="ARBA" id="ARBA00004571"/>
    </source>
</evidence>
<evidence type="ECO:0000256" key="5">
    <source>
        <dbReference type="ARBA" id="ARBA00023136"/>
    </source>
</evidence>
<evidence type="ECO:0000256" key="9">
    <source>
        <dbReference type="SAM" id="SignalP"/>
    </source>
</evidence>
<evidence type="ECO:0000256" key="8">
    <source>
        <dbReference type="SAM" id="MobiDB-lite"/>
    </source>
</evidence>
<gene>
    <name evidence="11" type="ORF">FSB73_19105</name>
</gene>
<organism evidence="11 12">
    <name type="scientific">Arachidicoccus ginsenosidivorans</name>
    <dbReference type="NCBI Taxonomy" id="496057"/>
    <lineage>
        <taxon>Bacteria</taxon>
        <taxon>Pseudomonadati</taxon>
        <taxon>Bacteroidota</taxon>
        <taxon>Chitinophagia</taxon>
        <taxon>Chitinophagales</taxon>
        <taxon>Chitinophagaceae</taxon>
        <taxon>Arachidicoccus</taxon>
    </lineage>
</organism>
<dbReference type="InterPro" id="IPR023996">
    <property type="entry name" value="TonB-dep_OMP_SusC/RagA"/>
</dbReference>
<dbReference type="EMBL" id="CP042434">
    <property type="protein sequence ID" value="QEC74358.1"/>
    <property type="molecule type" value="Genomic_DNA"/>
</dbReference>
<keyword evidence="2 7" id="KW-0813">Transport</keyword>
<dbReference type="Proteomes" id="UP000321291">
    <property type="component" value="Chromosome"/>
</dbReference>
<dbReference type="Gene3D" id="2.170.130.10">
    <property type="entry name" value="TonB-dependent receptor, plug domain"/>
    <property type="match status" value="1"/>
</dbReference>
<evidence type="ECO:0000256" key="7">
    <source>
        <dbReference type="PROSITE-ProRule" id="PRU01360"/>
    </source>
</evidence>
<dbReference type="SUPFAM" id="SSF56935">
    <property type="entry name" value="Porins"/>
    <property type="match status" value="1"/>
</dbReference>
<dbReference type="InterPro" id="IPR036942">
    <property type="entry name" value="Beta-barrel_TonB_sf"/>
</dbReference>
<feature type="region of interest" description="Disordered" evidence="8">
    <location>
        <begin position="797"/>
        <end position="829"/>
    </location>
</feature>
<keyword evidence="9" id="KW-0732">Signal</keyword>
<proteinExistence type="inferred from homology"/>
<keyword evidence="12" id="KW-1185">Reference proteome</keyword>
<dbReference type="Gene3D" id="2.60.40.1120">
    <property type="entry name" value="Carboxypeptidase-like, regulatory domain"/>
    <property type="match status" value="1"/>
</dbReference>
<dbReference type="AlphaFoldDB" id="A0A5B8VVY0"/>
<dbReference type="InterPro" id="IPR039426">
    <property type="entry name" value="TonB-dep_rcpt-like"/>
</dbReference>
<feature type="domain" description="TonB-dependent receptor plug" evidence="10">
    <location>
        <begin position="121"/>
        <end position="232"/>
    </location>
</feature>
<dbReference type="KEGG" id="agi:FSB73_19105"/>
<feature type="chain" id="PRO_5023003626" evidence="9">
    <location>
        <begin position="19"/>
        <end position="997"/>
    </location>
</feature>
<feature type="compositionally biased region" description="Basic and acidic residues" evidence="8">
    <location>
        <begin position="810"/>
        <end position="829"/>
    </location>
</feature>
<evidence type="ECO:0000313" key="11">
    <source>
        <dbReference type="EMBL" id="QEC74358.1"/>
    </source>
</evidence>
<dbReference type="GO" id="GO:0009279">
    <property type="term" value="C:cell outer membrane"/>
    <property type="evidence" value="ECO:0007669"/>
    <property type="project" value="UniProtKB-SubCell"/>
</dbReference>
<keyword evidence="3 7" id="KW-1134">Transmembrane beta strand</keyword>
<evidence type="ECO:0000256" key="6">
    <source>
        <dbReference type="ARBA" id="ARBA00023237"/>
    </source>
</evidence>
<keyword evidence="4 7" id="KW-0812">Transmembrane</keyword>
<evidence type="ECO:0000256" key="2">
    <source>
        <dbReference type="ARBA" id="ARBA00022448"/>
    </source>
</evidence>
<dbReference type="InterPro" id="IPR023997">
    <property type="entry name" value="TonB-dep_OMP_SusC/RagA_CS"/>
</dbReference>
<evidence type="ECO:0000256" key="4">
    <source>
        <dbReference type="ARBA" id="ARBA00022692"/>
    </source>
</evidence>
<keyword evidence="11" id="KW-0675">Receptor</keyword>
<dbReference type="OrthoDB" id="9768177at2"/>
<reference evidence="11 12" key="1">
    <citation type="journal article" date="2017" name="Int. J. Syst. Evol. Microbiol.">
        <title>Arachidicoccus ginsenosidivorans sp. nov., with ginsenoside-converting activity isolated from ginseng cultivating soil.</title>
        <authorList>
            <person name="Siddiqi M.Z."/>
            <person name="Aslam Z."/>
            <person name="Im W.T."/>
        </authorList>
    </citation>
    <scope>NUCLEOTIDE SEQUENCE [LARGE SCALE GENOMIC DNA]</scope>
    <source>
        <strain evidence="11 12">Gsoil 809</strain>
    </source>
</reference>
<dbReference type="NCBIfam" id="TIGR04057">
    <property type="entry name" value="SusC_RagA_signa"/>
    <property type="match status" value="1"/>
</dbReference>
<protein>
    <submittedName>
        <fullName evidence="11">TonB-dependent receptor</fullName>
    </submittedName>
</protein>
<evidence type="ECO:0000259" key="10">
    <source>
        <dbReference type="Pfam" id="PF07715"/>
    </source>
</evidence>
<sequence length="997" mass="109261">MIAWLITLLLLSQIRVNAQSTNQGQRQTQKQISGTVLTEAHTPVIGATVTVLATKTGTVTDDAGKFTLEVNENDTLSVSYVGYQTQKVAVGGKNTLEIVLPASNSNQLEDVITVGYGTQKKTDVTGAITSVPESRLSQLPVTNVMQAVEGAVAGVSVTNTSSVPGSSPAVMIRGQNSITASSGPYIIVDGLPLIKTQGNPLNDINPNDIASIEVLKDASATAIYGTNGSNGVILITTKRGLTGKAVIRYNGYAGIENLAHVLKPRDGASYIQKYADYLSQTGQTQTSPVPNSSELDNYNAGSTTDWMDEVTRTGIMQDHNLSVSGGTADVKYYVGGELMQQKGVILGYQYQRVNLRSNLDIRIAKFLKIGMSSLFTSNNYDGGRANLLLATAMSPYGNEYNEDGSYNIYPMYPEELYVNPLLGLTTDQERRSVNINGNAYAELDLGGLVKGLRYRLNAGYIYFPERSASYTGRAANDLLGTASITNAHTNNYTLENLIYYNHDWNKHHLDFTGLYSAQQRKYITTTATAKGFVNDIIGFNSLASGSTQNNSSYSDRYALNSQMVRFNYNYDSRYLLTLTARRDGSSVFGANTSKYGIFPSAAIGWNISKEAFMQDADFVDNLKLRVSYGKTGNEAISVYKTITTDNTIQQPFNGVTTVGAVAGNLGNNDLHWESTKTLNLGLDFGLFNGRISGAVDFYKNNTYDLLLSRHLPIITGYTSVLDNLGKTSNTGLELSLNTKNIDRQDFKWQTAIVFSSNQNKLKELYGDGLDDIGNGWFLGHPISVIYNYVLEGVWQQGEDPSKQDPGAKPGDLKFKDVSGPDGKPDGQITADDKVILGQTTPKWQGGLTNRFEYKNFSLSIFFQTTQGQMKYNPDLTYGDETGRRNTPQEIGYWTPENKSNTRPSLAYNNTRGYGFPSDASYTRLKDITLSYTFDKDKLSRLGLSSLTIYASGKNLHTFTSWVGWDPEDNYSSRGSGDWTNNYPMTRSFVLGVNIALK</sequence>
<feature type="signal peptide" evidence="9">
    <location>
        <begin position="1"/>
        <end position="18"/>
    </location>
</feature>
<evidence type="ECO:0000256" key="3">
    <source>
        <dbReference type="ARBA" id="ARBA00022452"/>
    </source>
</evidence>
<evidence type="ECO:0000313" key="12">
    <source>
        <dbReference type="Proteomes" id="UP000321291"/>
    </source>
</evidence>